<dbReference type="Pfam" id="PF18887">
    <property type="entry name" value="MBG_3"/>
    <property type="match status" value="3"/>
</dbReference>
<gene>
    <name evidence="3" type="ORF">AS202_12390</name>
</gene>
<protein>
    <recommendedName>
        <fullName evidence="2">MBG domain-containing protein</fullName>
    </recommendedName>
</protein>
<proteinExistence type="predicted"/>
<dbReference type="InterPro" id="IPR043772">
    <property type="entry name" value="MBG_3"/>
</dbReference>
<organism evidence="3 4">
    <name type="scientific">Myroides odoratimimus</name>
    <dbReference type="NCBI Taxonomy" id="76832"/>
    <lineage>
        <taxon>Bacteria</taxon>
        <taxon>Pseudomonadati</taxon>
        <taxon>Bacteroidota</taxon>
        <taxon>Flavobacteriia</taxon>
        <taxon>Flavobacteriales</taxon>
        <taxon>Flavobacteriaceae</taxon>
        <taxon>Myroides</taxon>
    </lineage>
</organism>
<feature type="chain" id="PRO_5042541310" description="MBG domain-containing protein" evidence="1">
    <location>
        <begin position="26"/>
        <end position="3887"/>
    </location>
</feature>
<dbReference type="Gene3D" id="2.60.120.200">
    <property type="match status" value="15"/>
</dbReference>
<evidence type="ECO:0000313" key="3">
    <source>
        <dbReference type="EMBL" id="ALU26897.1"/>
    </source>
</evidence>
<evidence type="ECO:0000256" key="1">
    <source>
        <dbReference type="SAM" id="SignalP"/>
    </source>
</evidence>
<keyword evidence="1" id="KW-0732">Signal</keyword>
<name>A0AAI8G547_9FLAO</name>
<feature type="domain" description="MBG" evidence="2">
    <location>
        <begin position="2711"/>
        <end position="2771"/>
    </location>
</feature>
<dbReference type="Proteomes" id="UP000069030">
    <property type="component" value="Chromosome"/>
</dbReference>
<feature type="signal peptide" evidence="1">
    <location>
        <begin position="1"/>
        <end position="25"/>
    </location>
</feature>
<feature type="domain" description="MBG" evidence="2">
    <location>
        <begin position="2185"/>
        <end position="2254"/>
    </location>
</feature>
<reference evidence="3 4" key="1">
    <citation type="journal article" date="2016" name="J. Zhejiang Univ. Sci. B">
        <title>Antibiotic resistance mechanisms of Myroides sp.</title>
        <authorList>
            <person name="Hu S."/>
            <person name="Yuan S."/>
            <person name="Qu H."/>
            <person name="Jiang T."/>
            <person name="Zhou Y."/>
            <person name="Wang M."/>
            <person name="Ming D."/>
        </authorList>
    </citation>
    <scope>NUCLEOTIDE SEQUENCE [LARGE SCALE GENOMIC DNA]</scope>
    <source>
        <strain evidence="3 4">PR63039</strain>
    </source>
</reference>
<accession>A0AAI8G547</accession>
<dbReference type="KEGG" id="mod:AS202_12390"/>
<sequence>MFTMVKKLFPLLCALLCVFSQRYYSNIYSKSDNSSSHISQTNNSNYKYYNFVFKEKTVTYTGETFYHEPTNVPHNVTVKYDKNGFVNAGSYIVKAYFYNENNILITTKSARLNIDKARITGVTLRKKEVVYDGSKHSLEISGELPEGVTATYQNNSHTNAGVYKMSVRLAGKNHITSTRSNTLTILPIDISSKYTLTSQMFVYDGQSKSIFLNQKLPSGLYISYKGNNQSEIGSHLVTATITGSKNYTPIPLELKATITITKEEVSEELPSIENITFENLTTPYTGSTISILANNLPDNVIVKYSKNDYREVGHYQIKASFYFKNILLGTKTAFLTIEKARITGVTFNKTSVLYNGEPHTLLLKGDLPNGVTAIYSNNKHTNAGTYKATVKLTGENYITSTRTNTLTILPIDLTQTIEFKSQTFKYDGIVRFLKITSPLPKELKVSYKNNGQNAIGNHQIEATITGSDNYTPMPYRVSATLSITKKEEELPSLDKVIFEHKTETYTGEVITIEATNLPNNVRVSYDKNQYTDAGVYQVVASFYFKDILLGTKLATLTIEKARITGVTFSKKEVTYDGKEHELLLEGELPKGVIVTYKNNRATNAGTYKASVKLEGDNYITSTRSNELIILPADITQLVELKSESFIYDGKPKSLAVTGEVPQELTLTYTNNTQTAIGNHTVTATLSGSSNYTPIPYTLSATLSITQKEEELPSLNSVIFEHKTETYTGEVISIEATNLPNLVTVKYNQNEYINTGVYQVIASFYFKDILLGTKSATLTIEKARITGVKFSKKEVTYDGKEHELLLEGELPLGVTATYKNNIHKDAGTYKASVKLEGDNYITSTRSNELIILPADITQLVEFKSQSFIYDGKPKSLAVTGEVPQELTLTYANNTHTQVGNHIVTATFSGSSNYTPMPYTLSTTLSITKKQEELPSLEGIIFEHKTETYTGEAISIEATNLPNNVRVSYDKNQYIDSGTYQVVASFYFKDILLGTKSATLTIEKARITGVTLSKKEVTYDGKEHELLLEGELPLGVTATYKNNTGTNAGTYKASVKLEGDNYITSTRSNELIILPADITQLVELKSESFIYDGKPKSLTVTGEVPQELTLTYTNNTQTAIGNHTVTATLSGSSNYTPMPYTLSATLSITQKEEELPSLNNVIFEHKTETYTGEVISIEATNLPNLVTVKYNLNEYINTGTYQVIASFYFKDILLGTKSATLTIEKARITEVKFSKKEVTYDGKEHELLLEGELPLGVTVTYKNNIHKNAGTYKASVKLEGDNYITSTRSNELIILPADITQLVELKSESFIYDGKSKSLIITGEVPQELTLTYTNNTHIEIGNYTVTATLSGSDNYAPIPYTLSATLSITQKEEELPSLEGVIFEHKTETYTGETISIEATNLPNNVRVSYDKNQYTDIGVYQVIASFYFKGILLGTKSTTLTIEKARITGVKFSKKEVIYDGQEHELLLEGELPLGVTATYKNNKATNAGTYKASVKLEGDNYISSTRSNELIILPADITQLVELKSQSFIYDGKPKSLIISGEVPQELTLTYTNNTHTEVGNHTVTATLSGSSNYTPMPYSLSATLSITEAQEELPSLDSVIFEHKTETYTGEVITIEATNLTNNVRVSYDKNQYTDAGVYQVIASFYFKDILLGTKSATLTIEKARITGVKFSKKEVTYDGKEHELLLEGELPLGITATYKNNIHKNAGTYKASVKLEGDNYITSTRSNELIILPADITQLVELKSLSFVYDSKPKSLTISGEVPQELTLTYANNTHTEVGNHKVTATLSGSDNYAPMPYTLSATLSITKKQEELPSLEGIIFEHKTETYTGEAISIEATNLPNNVRVSYDKNQYTDAGIYHVIASFYFKDILLGTKSATLTIEKARITGVKFSKKEVTYDGKEHELLLEGELPLGVTATYKNNKATNAGIYKASVTLTGDNYISSTRSNELIILPTDITQLVELKSESFIYDGKPKSLTISGEVPQELTLSYQNNKHTEIGNHTVTATLDGSSNYTPMPYTLSATLSITKKEEELPSLDKVIFEHKTETYTGEVITIEATNLPNNVRVSYDKNQYTDAGVYQVVASFYFKDILLGTKSATLTIEKARITGVKFSKKEVTYDGKEHELLLEGELPLGVTATYKNNKATNAGIYKASVTLTGDNYISSTRSNELIILPADITQLVELKSESFIYDGKPKSLTVTGEVPQELTLSYQNNKHTEIGNHTVTATLDGSSNYTPMPYTLSATLSITKKEEELPSLDKVIFEHKTETYTGETISIEATNLPNNVRVSYDKNQYTDAGIYHVIASFYFKDILLGTKSATLTIEKARITGVKFSKKEVTYDGKEHELLLEGELPLGVTATYKNNKATNAGIYKASVTLTGDNYISSTRSNELIILPTDITQLVELKSESFIYDGKPKSLTISGEVPQELTLSYQNNKHTEIGNHTVTATLDGSSNYTPMPYTLSATLSITKKEEELPSLDKVIFEHKTETYTGEVITIEATNLPNNVRVSYDKNQYTDAGVYQVVASFYFKDILLGTKLATLTIEKARITGVIFSKKEVTYDGKEHELLLEGELPLGVTVTYKNNIHKDAGTYKASVTLTGDNYITSTRSNELIILPADITKLVELKSQSFIYDGKPKSLAVTGEVPQELALTYTNNTHTAIGNHMVTATLSGSSNYTPMPYTLSATLSITKKQVELPSLDNVFFEHKTETYTGEVIAIEATNLPNNVRVSYDKNQYIDAGTYQVVASFYFKNILLGTKSATLTIEKARITGVKFSKKEVTYDGKEHELLLEGELPKGVIVTYKNNRATNAGTYKASVKLEGDNYITSTRSNELIILPANITQLVELKSESFIYDGKPKSLTVTGEVPQELTLSYQNNKHTAIGNHIVTATLSGSSNYTPMPYTLSATLSITKKQEELPSLDNIIFEHKTETYTGEVIAIEATNLPNLVTVKYNQNEYINTGIYQVIASFYFKDILLGTKSATLTIEKARITGVKFSKKEVTYDGKEHELLLEGELPLGVTATYKNNTGTNTGIYKASVKLEGDNYITSTRSNELIILPADITKLVELKSQSFIYDGKPKSLAVTGEVPQELALTYTNNTHTAIGNHMVTATLSGSSNYTPMPYTLSATLSITQKEEVLPSLNNVIFEHKTETYTGELVLIEATNLPNNVRVSYDKNQYTDAGVYQVIASFYFKDILLGTKSATLTIEKARITGVTLSKKEVTYDGKEHELLLEGELPLGITATYKNNKATNAGTYKASVKLEGDNYITSTRSNELIILPADITQLVELKSQSFIYDGKPKSLTISGEVPQELTLTYTNNTHTAIGNHTVTATLSGSSNYTPMPYTLSATLSITKKQEELPSLDSVIFEHKTETYTGEVISIEATNLPDLVTVKYNLNKYINTGTYQVVASFYFKDILLGTKSATLTIEKARITGVKFSKKEVTYDGKEHELLLEGELPLGITATYKNNIHKNAGTYKASVKLEGDNYITSTRSNELIILPADITQLVELKSKSFIYDGKPKSLIILGEVPQELTLTYTNNTHTEVGNHTVTATLSGSSNYTPMPYRVSATLSITKVQEELPSLDKVIFEHKTETYTGEVISIEATNLPDLVTVKYNLNKYINTGTYQVVASFYFKDILLGTKSATLTIEKARITGVKFSKKEVIYDGQEHELLLEGELPLGVTATYKNNIHKNAGTYKASVKLEGDNYITSTRSNELIILPADITQLVELKSKSFIYDGKPKSLIILGEVPQELTLTYTNNTHTEVGNHTVTATLSGSSNYTPMPYRVSATLSITKVQEELPSLDKVIFEHKTETYTGEVISIEATNLPDLVTVKYNLNKYINTGTYQVVASFYFKDILLGTKSATLTIEKARITGVKFSKKK</sequence>
<evidence type="ECO:0000313" key="4">
    <source>
        <dbReference type="Proteomes" id="UP000069030"/>
    </source>
</evidence>
<dbReference type="EMBL" id="CP013690">
    <property type="protein sequence ID" value="ALU26897.1"/>
    <property type="molecule type" value="Genomic_DNA"/>
</dbReference>
<evidence type="ECO:0000259" key="2">
    <source>
        <dbReference type="Pfam" id="PF18887"/>
    </source>
</evidence>
<feature type="domain" description="MBG" evidence="2">
    <location>
        <begin position="1080"/>
        <end position="1148"/>
    </location>
</feature>